<dbReference type="PRINTS" id="PR00985">
    <property type="entry name" value="TRNASYNTHLEU"/>
</dbReference>
<comment type="similarity">
    <text evidence="1 9 10">Belongs to the class-I aminoacyl-tRNA synthetase family.</text>
</comment>
<comment type="subcellular location">
    <subcellularLocation>
        <location evidence="9">Cytoplasm</location>
    </subcellularLocation>
</comment>
<dbReference type="Pfam" id="PF09334">
    <property type="entry name" value="tRNA-synt_1g"/>
    <property type="match status" value="1"/>
</dbReference>
<comment type="catalytic activity">
    <reaction evidence="8 9">
        <text>tRNA(Leu) + L-leucine + ATP = L-leucyl-tRNA(Leu) + AMP + diphosphate</text>
        <dbReference type="Rhea" id="RHEA:11688"/>
        <dbReference type="Rhea" id="RHEA-COMP:9613"/>
        <dbReference type="Rhea" id="RHEA-COMP:9622"/>
        <dbReference type="ChEBI" id="CHEBI:30616"/>
        <dbReference type="ChEBI" id="CHEBI:33019"/>
        <dbReference type="ChEBI" id="CHEBI:57427"/>
        <dbReference type="ChEBI" id="CHEBI:78442"/>
        <dbReference type="ChEBI" id="CHEBI:78494"/>
        <dbReference type="ChEBI" id="CHEBI:456215"/>
        <dbReference type="EC" id="6.1.1.4"/>
    </reaction>
</comment>
<evidence type="ECO:0000259" key="13">
    <source>
        <dbReference type="Pfam" id="PF09334"/>
    </source>
</evidence>
<keyword evidence="2 9" id="KW-0963">Cytoplasm</keyword>
<dbReference type="SUPFAM" id="SSF52374">
    <property type="entry name" value="Nucleotidylyl transferase"/>
    <property type="match status" value="1"/>
</dbReference>
<proteinExistence type="inferred from homology"/>
<keyword evidence="3 9" id="KW-0436">Ligase</keyword>
<keyword evidence="5 9" id="KW-0067">ATP-binding</keyword>
<dbReference type="CDD" id="cd07958">
    <property type="entry name" value="Anticodon_Ia_Leu_BEm"/>
    <property type="match status" value="1"/>
</dbReference>
<dbReference type="SUPFAM" id="SSF50677">
    <property type="entry name" value="ValRS/IleRS/LeuRS editing domain"/>
    <property type="match status" value="1"/>
</dbReference>
<evidence type="ECO:0000259" key="11">
    <source>
        <dbReference type="Pfam" id="PF00133"/>
    </source>
</evidence>
<dbReference type="KEGG" id="pbf:CFX0092_A3043"/>
<dbReference type="AlphaFoldDB" id="A0A160T3W9"/>
<evidence type="ECO:0000256" key="9">
    <source>
        <dbReference type="HAMAP-Rule" id="MF_00049"/>
    </source>
</evidence>
<keyword evidence="6 9" id="KW-0648">Protein biosynthesis</keyword>
<dbReference type="InterPro" id="IPR013155">
    <property type="entry name" value="M/V/L/I-tRNA-synth_anticd-bd"/>
</dbReference>
<evidence type="ECO:0000313" key="16">
    <source>
        <dbReference type="Proteomes" id="UP000215027"/>
    </source>
</evidence>
<evidence type="ECO:0000259" key="12">
    <source>
        <dbReference type="Pfam" id="PF08264"/>
    </source>
</evidence>
<evidence type="ECO:0000256" key="6">
    <source>
        <dbReference type="ARBA" id="ARBA00022917"/>
    </source>
</evidence>
<gene>
    <name evidence="9 15" type="primary">leuS</name>
    <name evidence="15" type="ORF">CFX0092_A3043</name>
</gene>
<dbReference type="Gene3D" id="3.10.20.590">
    <property type="match status" value="1"/>
</dbReference>
<sequence length="861" mass="96107">MTSQPMTRRARAADRPYDFHALQDKWRPRWRAMDLYRTGDDPAKPNAYILDFFPYPSGDGLSVGHCRNYIPTCVSARFQRMRGYNVLHPMGWDAFGLPAENYAIAHAIHPRETTVRFAANYRRQMELVECSYDWSREIDSTDPAYYRWTQWFFRLLFRRGLAYRAPGSQWWCPHCRTILANEQVEDGRCWRCDSIVTRKELEQWYFRITAYAERLLADLDTIDWPERIKEMQRHWIGRSEGADVVFAVGGHEVTTFTTRPDTLYGVTFLALAPEHPLAERIATPARAAEVAAYVEAARRLSEIERQATDKAKTGVFTGAYATHPLTGAAVPVWVADYVLGGYGSGAVMGVPGHDARDFAFARRYELPIVGVNIPVHPNSPPPVGVNIPVHPNNPPPVGVNIPVHPESQPSEEGVNRDVHPYEAPGIVVNSGPYSGLPSAEAGARIAADLAAAGRGGPRVAYRFRDWLISRQRYWGAPIPIIHCPACGAVAVPEADLPVLLPDVADFTPSGDGRSPLARAEAWVNTTCPQCGGPARRETDTMDGFACSSWYFLRFASPHESERPFDPDAVRAWLPVDTYVGGAEHAIMHLLYARFWTKVMVDEGLIDFAEPFTQLRNQGMLLSPQDGLKMSKSKGNVVTPDEVVAQYGTDALRAYILFLGPFDANALWDNRGIVGVARFIERYWKLANEVAARPNNGQPFDEAFERERHKIIRRVTGDMSRFRFNTAVAALMEYVNDLYAARSRPIGGRQWRAAVGDLTLLLAPIAPFVTEEVWREVLGGKDSVHRAAWPEFDPALAADEEVTIVLQVNGKLRDRVTLPAGADEDALRAAALDNAKVRATIGERPIREAIVVPGRLVNVVTL</sequence>
<feature type="domain" description="Methionyl/Valyl/Leucyl/Isoleucyl-tRNA synthetase anticodon-binding" evidence="12">
    <location>
        <begin position="700"/>
        <end position="824"/>
    </location>
</feature>
<evidence type="ECO:0000313" key="15">
    <source>
        <dbReference type="EMBL" id="CUS04921.2"/>
    </source>
</evidence>
<keyword evidence="7 9" id="KW-0030">Aminoacyl-tRNA synthetase</keyword>
<dbReference type="InterPro" id="IPR002300">
    <property type="entry name" value="aa-tRNA-synth_Ia"/>
</dbReference>
<organism evidence="15 16">
    <name type="scientific">Candidatus Promineifilum breve</name>
    <dbReference type="NCBI Taxonomy" id="1806508"/>
    <lineage>
        <taxon>Bacteria</taxon>
        <taxon>Bacillati</taxon>
        <taxon>Chloroflexota</taxon>
        <taxon>Ardenticatenia</taxon>
        <taxon>Candidatus Promineifilales</taxon>
        <taxon>Candidatus Promineifilaceae</taxon>
        <taxon>Candidatus Promineifilum</taxon>
    </lineage>
</organism>
<feature type="domain" description="Aminoacyl-tRNA synthetase class Ia" evidence="11">
    <location>
        <begin position="464"/>
        <end position="656"/>
    </location>
</feature>
<keyword evidence="16" id="KW-1185">Reference proteome</keyword>
<protein>
    <recommendedName>
        <fullName evidence="9">Leucine--tRNA ligase</fullName>
        <ecNumber evidence="9">6.1.1.4</ecNumber>
    </recommendedName>
    <alternativeName>
        <fullName evidence="9">Leucyl-tRNA synthetase</fullName>
        <shortName evidence="9">LeuRS</shortName>
    </alternativeName>
</protein>
<evidence type="ECO:0000256" key="5">
    <source>
        <dbReference type="ARBA" id="ARBA00022840"/>
    </source>
</evidence>
<dbReference type="GO" id="GO:0005524">
    <property type="term" value="F:ATP binding"/>
    <property type="evidence" value="ECO:0007669"/>
    <property type="project" value="UniProtKB-UniRule"/>
</dbReference>
<dbReference type="FunFam" id="3.40.50.620:FF:000056">
    <property type="entry name" value="Leucine--tRNA ligase"/>
    <property type="match status" value="1"/>
</dbReference>
<dbReference type="InterPro" id="IPR015413">
    <property type="entry name" value="Methionyl/Leucyl_tRNA_Synth"/>
</dbReference>
<evidence type="ECO:0000256" key="1">
    <source>
        <dbReference type="ARBA" id="ARBA00005594"/>
    </source>
</evidence>
<dbReference type="PANTHER" id="PTHR43740">
    <property type="entry name" value="LEUCYL-TRNA SYNTHETASE"/>
    <property type="match status" value="1"/>
</dbReference>
<evidence type="ECO:0000256" key="10">
    <source>
        <dbReference type="RuleBase" id="RU363039"/>
    </source>
</evidence>
<dbReference type="GO" id="GO:0005829">
    <property type="term" value="C:cytosol"/>
    <property type="evidence" value="ECO:0007669"/>
    <property type="project" value="TreeGrafter"/>
</dbReference>
<comment type="caution">
    <text evidence="9">Lacks conserved residue(s) required for the propagation of feature annotation.</text>
</comment>
<dbReference type="PANTHER" id="PTHR43740:SF2">
    <property type="entry name" value="LEUCINE--TRNA LIGASE, MITOCHONDRIAL"/>
    <property type="match status" value="1"/>
</dbReference>
<evidence type="ECO:0000256" key="3">
    <source>
        <dbReference type="ARBA" id="ARBA00022598"/>
    </source>
</evidence>
<feature type="binding site" evidence="9">
    <location>
        <position position="631"/>
    </location>
    <ligand>
        <name>ATP</name>
        <dbReference type="ChEBI" id="CHEBI:30616"/>
    </ligand>
</feature>
<dbReference type="Pfam" id="PF08264">
    <property type="entry name" value="Anticodon_1"/>
    <property type="match status" value="1"/>
</dbReference>
<dbReference type="SUPFAM" id="SSF47323">
    <property type="entry name" value="Anticodon-binding domain of a subclass of class I aminoacyl-tRNA synthetases"/>
    <property type="match status" value="1"/>
</dbReference>
<dbReference type="Gene3D" id="3.40.50.620">
    <property type="entry name" value="HUPs"/>
    <property type="match status" value="2"/>
</dbReference>
<evidence type="ECO:0000256" key="8">
    <source>
        <dbReference type="ARBA" id="ARBA00047469"/>
    </source>
</evidence>
<dbReference type="InterPro" id="IPR009080">
    <property type="entry name" value="tRNAsynth_Ia_anticodon-bd"/>
</dbReference>
<accession>A0A160T3W9</accession>
<dbReference type="Pfam" id="PF00133">
    <property type="entry name" value="tRNA-synt_1"/>
    <property type="match status" value="1"/>
</dbReference>
<evidence type="ECO:0000256" key="2">
    <source>
        <dbReference type="ARBA" id="ARBA00022490"/>
    </source>
</evidence>
<dbReference type="Gene3D" id="1.10.730.10">
    <property type="entry name" value="Isoleucyl-tRNA Synthetase, Domain 1"/>
    <property type="match status" value="1"/>
</dbReference>
<dbReference type="GO" id="GO:0002161">
    <property type="term" value="F:aminoacyl-tRNA deacylase activity"/>
    <property type="evidence" value="ECO:0007669"/>
    <property type="project" value="InterPro"/>
</dbReference>
<dbReference type="GO" id="GO:0004823">
    <property type="term" value="F:leucine-tRNA ligase activity"/>
    <property type="evidence" value="ECO:0007669"/>
    <property type="project" value="UniProtKB-UniRule"/>
</dbReference>
<dbReference type="HAMAP" id="MF_00049_B">
    <property type="entry name" value="Leu_tRNA_synth_B"/>
    <property type="match status" value="1"/>
</dbReference>
<dbReference type="InterPro" id="IPR014729">
    <property type="entry name" value="Rossmann-like_a/b/a_fold"/>
</dbReference>
<dbReference type="Proteomes" id="UP000215027">
    <property type="component" value="Chromosome I"/>
</dbReference>
<keyword evidence="4 9" id="KW-0547">Nucleotide-binding</keyword>
<evidence type="ECO:0000256" key="7">
    <source>
        <dbReference type="ARBA" id="ARBA00023146"/>
    </source>
</evidence>
<reference evidence="15" key="1">
    <citation type="submission" date="2016-01" db="EMBL/GenBank/DDBJ databases">
        <authorList>
            <person name="Mcilroy J.S."/>
            <person name="Karst M S."/>
            <person name="Albertsen M."/>
        </authorList>
    </citation>
    <scope>NUCLEOTIDE SEQUENCE</scope>
    <source>
        <strain evidence="15">Cfx-K</strain>
    </source>
</reference>
<evidence type="ECO:0000259" key="14">
    <source>
        <dbReference type="Pfam" id="PF13603"/>
    </source>
</evidence>
<dbReference type="EC" id="6.1.1.4" evidence="9"/>
<name>A0A160T3W9_9CHLR</name>
<dbReference type="InterPro" id="IPR002302">
    <property type="entry name" value="Leu-tRNA-ligase"/>
</dbReference>
<feature type="domain" description="Leucyl-tRNA synthetase editing" evidence="14">
    <location>
        <begin position="233"/>
        <end position="371"/>
    </location>
</feature>
<dbReference type="RefSeq" id="WP_197699792.1">
    <property type="nucleotide sequence ID" value="NZ_LN890655.1"/>
</dbReference>
<dbReference type="InterPro" id="IPR025709">
    <property type="entry name" value="Leu_tRNA-synth_edit"/>
</dbReference>
<dbReference type="EMBL" id="LN890655">
    <property type="protein sequence ID" value="CUS04921.2"/>
    <property type="molecule type" value="Genomic_DNA"/>
</dbReference>
<dbReference type="FunFam" id="1.10.730.10:FF:000002">
    <property type="entry name" value="Leucine--tRNA ligase"/>
    <property type="match status" value="1"/>
</dbReference>
<evidence type="ECO:0000256" key="4">
    <source>
        <dbReference type="ARBA" id="ARBA00022741"/>
    </source>
</evidence>
<dbReference type="FunFam" id="3.40.50.620:FF:000003">
    <property type="entry name" value="Leucine--tRNA ligase"/>
    <property type="match status" value="1"/>
</dbReference>
<dbReference type="InterPro" id="IPR009008">
    <property type="entry name" value="Val/Leu/Ile-tRNA-synth_edit"/>
</dbReference>
<dbReference type="Gene3D" id="3.90.740.10">
    <property type="entry name" value="Valyl/Leucyl/Isoleucyl-tRNA synthetase, editing domain"/>
    <property type="match status" value="1"/>
</dbReference>
<dbReference type="Pfam" id="PF13603">
    <property type="entry name" value="tRNA-synt_1_2"/>
    <property type="match status" value="1"/>
</dbReference>
<dbReference type="GO" id="GO:0006429">
    <property type="term" value="P:leucyl-tRNA aminoacylation"/>
    <property type="evidence" value="ECO:0007669"/>
    <property type="project" value="UniProtKB-UniRule"/>
</dbReference>
<feature type="domain" description="Methionyl/Leucyl tRNA synthetase" evidence="13">
    <location>
        <begin position="53"/>
        <end position="193"/>
    </location>
</feature>
<feature type="short sequence motif" description="'KMSKS' region" evidence="9">
    <location>
        <begin position="628"/>
        <end position="632"/>
    </location>
</feature>